<evidence type="ECO:0000313" key="4">
    <source>
        <dbReference type="Proteomes" id="UP000183918"/>
    </source>
</evidence>
<dbReference type="RefSeq" id="WP_074716993.1">
    <property type="nucleotide sequence ID" value="NZ_FNPG01000012.1"/>
</dbReference>
<dbReference type="GO" id="GO:0016787">
    <property type="term" value="F:hydrolase activity"/>
    <property type="evidence" value="ECO:0007669"/>
    <property type="project" value="UniProtKB-KW"/>
</dbReference>
<dbReference type="Pfam" id="PF12695">
    <property type="entry name" value="Abhydrolase_5"/>
    <property type="match status" value="1"/>
</dbReference>
<reference evidence="3 4" key="1">
    <citation type="submission" date="2016-10" db="EMBL/GenBank/DDBJ databases">
        <authorList>
            <person name="de Groot N.N."/>
        </authorList>
    </citation>
    <scope>NUCLEOTIDE SEQUENCE [LARGE SCALE GENOMIC DNA]</scope>
    <source>
        <strain evidence="3 4">DSM 14045</strain>
    </source>
</reference>
<keyword evidence="1" id="KW-1133">Transmembrane helix</keyword>
<proteinExistence type="predicted"/>
<protein>
    <submittedName>
        <fullName evidence="3">Alpha/beta hydrolase family protein</fullName>
    </submittedName>
</protein>
<sequence length="264" mass="29695">MLGKNKKNQSTNDAKKIARIMVVAVIIVSIIFGALLFINDYYKASSVAKRALISNEKVIVEEKDNYYLFKPTQKNITEAIIFYPGAKVEETSYSRLASKFAESGYEFFIVKMPMRLAILKQNAADDIINSKKNSNIKKWTLMGHSMGGAMAANYTAKNKDKINRLVLLAAYSIKDLSKTDVKVLSVYGSKDGVLNKIKLEKYKANLPKDAILYELPGANHSQFGDYGKQKKDGKASISSNEQQEMVLDIFLDTFRENKQLTYNV</sequence>
<dbReference type="EMBL" id="FNPG01000012">
    <property type="protein sequence ID" value="SDY27160.1"/>
    <property type="molecule type" value="Genomic_DNA"/>
</dbReference>
<organism evidence="3 4">
    <name type="scientific">Lachnobacterium bovis DSM 14045</name>
    <dbReference type="NCBI Taxonomy" id="1122142"/>
    <lineage>
        <taxon>Bacteria</taxon>
        <taxon>Bacillati</taxon>
        <taxon>Bacillota</taxon>
        <taxon>Clostridia</taxon>
        <taxon>Lachnospirales</taxon>
        <taxon>Lachnospiraceae</taxon>
        <taxon>Lachnobacterium</taxon>
    </lineage>
</organism>
<keyword evidence="4" id="KW-1185">Reference proteome</keyword>
<dbReference type="Proteomes" id="UP000183918">
    <property type="component" value="Unassembled WGS sequence"/>
</dbReference>
<dbReference type="SUPFAM" id="SSF53474">
    <property type="entry name" value="alpha/beta-Hydrolases"/>
    <property type="match status" value="1"/>
</dbReference>
<name>A0A1H3IHJ5_9FIRM</name>
<evidence type="ECO:0000256" key="1">
    <source>
        <dbReference type="SAM" id="Phobius"/>
    </source>
</evidence>
<keyword evidence="1" id="KW-0472">Membrane</keyword>
<dbReference type="STRING" id="1122142.SAMN02910414_01160"/>
<keyword evidence="3" id="KW-0378">Hydrolase</keyword>
<dbReference type="InterPro" id="IPR029058">
    <property type="entry name" value="AB_hydrolase_fold"/>
</dbReference>
<evidence type="ECO:0000313" key="3">
    <source>
        <dbReference type="EMBL" id="SDY27160.1"/>
    </source>
</evidence>
<gene>
    <name evidence="3" type="ORF">SAMN02910414_01160</name>
</gene>
<feature type="domain" description="Alpha/beta hydrolase fold-5" evidence="2">
    <location>
        <begin position="79"/>
        <end position="244"/>
    </location>
</feature>
<dbReference type="AlphaFoldDB" id="A0A1H3IHJ5"/>
<dbReference type="Gene3D" id="3.40.50.1820">
    <property type="entry name" value="alpha/beta hydrolase"/>
    <property type="match status" value="1"/>
</dbReference>
<feature type="transmembrane region" description="Helical" evidence="1">
    <location>
        <begin position="20"/>
        <end position="38"/>
    </location>
</feature>
<dbReference type="InterPro" id="IPR029059">
    <property type="entry name" value="AB_hydrolase_5"/>
</dbReference>
<evidence type="ECO:0000259" key="2">
    <source>
        <dbReference type="Pfam" id="PF12695"/>
    </source>
</evidence>
<dbReference type="OrthoDB" id="9780932at2"/>
<accession>A0A1H3IHJ5</accession>
<keyword evidence="1" id="KW-0812">Transmembrane</keyword>